<sequence>MSENLWEWGQHYQVLDVPLGERSNGSLTGTPAICRIDRLLKLDGALLRLCFTLTQEEHEDGFAEVALYRRVSDSSKIYQHDNTLSRIDARYYPDKHVVKGNILVSCALLGRKVQVESVDHVLLQVNSTDTDSLAPDLTLAYLSPKSRAYYFQSVQPSPPDNKQLLCKWSEAELQAELRMRGRRSDGCRVALLLRLMADSILGWFGIHPSSNLVPGGHMSTQRSHYFVTSAAQGAPTDALTEEQPQREVVSTRHSQQTSSLSRPTSALPTRPVSAMPTSSKSMSKDLLLSSRPNSARSGGTRGSVRGASVEIGLQLLMRYGLHEEAAAAAAATVHAVSASYHNAGGRPASARPSVTSSTPFHTARPHSAMAGHPTTSYVSSTRKAAMSRPSTAVYSGSSTTHHSTARSGIHPPRPHSTASSAALKHLTLQYKVPDRPASAVLYQPGFRHGGAGLGSIAGNRPSSAYVPGKYAGKGRKMARPTSVYGISEPLKKSGTGWGQFESLLGISEIEKPPAIPSGLKPMTEAAKKAREACWEISPKIERRHPLRR</sequence>
<feature type="region of interest" description="Disordered" evidence="1">
    <location>
        <begin position="392"/>
        <end position="417"/>
    </location>
</feature>
<comment type="caution">
    <text evidence="2">The sequence shown here is derived from an EMBL/GenBank/DDBJ whole genome shotgun (WGS) entry which is preliminary data.</text>
</comment>
<evidence type="ECO:0000256" key="1">
    <source>
        <dbReference type="SAM" id="MobiDB-lite"/>
    </source>
</evidence>
<protein>
    <submittedName>
        <fullName evidence="2">Uncharacterized protein</fullName>
    </submittedName>
</protein>
<proteinExistence type="predicted"/>
<keyword evidence="4" id="KW-1185">Reference proteome</keyword>
<feature type="region of interest" description="Disordered" evidence="1">
    <location>
        <begin position="232"/>
        <end position="303"/>
    </location>
</feature>
<dbReference type="EMBL" id="BEGY01000237">
    <property type="protein sequence ID" value="GAX86173.1"/>
    <property type="molecule type" value="Genomic_DNA"/>
</dbReference>
<feature type="compositionally biased region" description="Low complexity" evidence="1">
    <location>
        <begin position="278"/>
        <end position="290"/>
    </location>
</feature>
<dbReference type="AlphaFoldDB" id="A0A250XFZ9"/>
<evidence type="ECO:0000313" key="3">
    <source>
        <dbReference type="EMBL" id="GAX86173.1"/>
    </source>
</evidence>
<reference evidence="2 4" key="1">
    <citation type="submission" date="2017-08" db="EMBL/GenBank/DDBJ databases">
        <title>Acidophilic green algal genome provides insights into adaptation to an acidic environment.</title>
        <authorList>
            <person name="Hirooka S."/>
            <person name="Hirose Y."/>
            <person name="Kanesaki Y."/>
            <person name="Higuchi S."/>
            <person name="Fujiwara T."/>
            <person name="Onuma R."/>
            <person name="Era A."/>
            <person name="Ohbayashi R."/>
            <person name="Uzuka A."/>
            <person name="Nozaki H."/>
            <person name="Yoshikawa H."/>
            <person name="Miyagishima S.Y."/>
        </authorList>
    </citation>
    <scope>NUCLEOTIDE SEQUENCE [LARGE SCALE GENOMIC DNA]</scope>
    <source>
        <strain evidence="2 4">NIES-2499</strain>
    </source>
</reference>
<feature type="region of interest" description="Disordered" evidence="1">
    <location>
        <begin position="343"/>
        <end position="375"/>
    </location>
</feature>
<evidence type="ECO:0000313" key="2">
    <source>
        <dbReference type="EMBL" id="GAX82004.1"/>
    </source>
</evidence>
<dbReference type="Proteomes" id="UP000232323">
    <property type="component" value="Unassembled WGS sequence"/>
</dbReference>
<gene>
    <name evidence="3" type="ORF">CEUSTIGMA_g13586.t1</name>
    <name evidence="2" type="ORF">CEUSTIGMA_g9432.t1</name>
</gene>
<feature type="compositionally biased region" description="Polar residues" evidence="1">
    <location>
        <begin position="392"/>
        <end position="406"/>
    </location>
</feature>
<evidence type="ECO:0000313" key="4">
    <source>
        <dbReference type="Proteomes" id="UP000232323"/>
    </source>
</evidence>
<feature type="compositionally biased region" description="Polar residues" evidence="1">
    <location>
        <begin position="251"/>
        <end position="267"/>
    </location>
</feature>
<name>A0A250XFZ9_9CHLO</name>
<dbReference type="EMBL" id="BEGY01000074">
    <property type="protein sequence ID" value="GAX82004.1"/>
    <property type="molecule type" value="Genomic_DNA"/>
</dbReference>
<organism evidence="2 4">
    <name type="scientific">Chlamydomonas eustigma</name>
    <dbReference type="NCBI Taxonomy" id="1157962"/>
    <lineage>
        <taxon>Eukaryota</taxon>
        <taxon>Viridiplantae</taxon>
        <taxon>Chlorophyta</taxon>
        <taxon>core chlorophytes</taxon>
        <taxon>Chlorophyceae</taxon>
        <taxon>CS clade</taxon>
        <taxon>Chlamydomonadales</taxon>
        <taxon>Chlamydomonadaceae</taxon>
        <taxon>Chlamydomonas</taxon>
    </lineage>
</organism>
<accession>A0A250XFZ9</accession>